<evidence type="ECO:0000313" key="2">
    <source>
        <dbReference type="EMBL" id="MBV2127477.1"/>
    </source>
</evidence>
<evidence type="ECO:0000313" key="3">
    <source>
        <dbReference type="Proteomes" id="UP000704611"/>
    </source>
</evidence>
<name>A0ABS6MF72_9GAMM</name>
<organism evidence="2 3">
    <name type="scientific">Arsukibacterium indicum</name>
    <dbReference type="NCBI Taxonomy" id="2848612"/>
    <lineage>
        <taxon>Bacteria</taxon>
        <taxon>Pseudomonadati</taxon>
        <taxon>Pseudomonadota</taxon>
        <taxon>Gammaproteobacteria</taxon>
        <taxon>Chromatiales</taxon>
        <taxon>Chromatiaceae</taxon>
        <taxon>Arsukibacterium</taxon>
    </lineage>
</organism>
<dbReference type="InterPro" id="IPR006917">
    <property type="entry name" value="SOUL_heme-bd"/>
</dbReference>
<feature type="chain" id="PRO_5045640045" evidence="1">
    <location>
        <begin position="21"/>
        <end position="212"/>
    </location>
</feature>
<evidence type="ECO:0000256" key="1">
    <source>
        <dbReference type="SAM" id="SignalP"/>
    </source>
</evidence>
<dbReference type="Pfam" id="PF04832">
    <property type="entry name" value="SOUL"/>
    <property type="match status" value="2"/>
</dbReference>
<dbReference type="PANTHER" id="PTHR11220">
    <property type="entry name" value="HEME-BINDING PROTEIN-RELATED"/>
    <property type="match status" value="1"/>
</dbReference>
<reference evidence="2 3" key="1">
    <citation type="submission" date="2021-06" db="EMBL/GenBank/DDBJ databases">
        <title>Rheinheimera indica sp. nov., isolated from deep-sea sediment.</title>
        <authorList>
            <person name="Wang Z."/>
            <person name="Zhang X.-Y."/>
        </authorList>
    </citation>
    <scope>NUCLEOTIDE SEQUENCE [LARGE SCALE GENOMIC DNA]</scope>
    <source>
        <strain evidence="2 3">SM2107</strain>
    </source>
</reference>
<comment type="caution">
    <text evidence="2">The sequence shown here is derived from an EMBL/GenBank/DDBJ whole genome shotgun (WGS) entry which is preliminary data.</text>
</comment>
<protein>
    <submittedName>
        <fullName evidence="2">Heme-binding protein</fullName>
    </submittedName>
</protein>
<dbReference type="Proteomes" id="UP000704611">
    <property type="component" value="Unassembled WGS sequence"/>
</dbReference>
<keyword evidence="1" id="KW-0732">Signal</keyword>
<dbReference type="RefSeq" id="WP_217666356.1">
    <property type="nucleotide sequence ID" value="NZ_JAHRID010000001.1"/>
</dbReference>
<dbReference type="PROSITE" id="PS51257">
    <property type="entry name" value="PROKAR_LIPOPROTEIN"/>
    <property type="match status" value="1"/>
</dbReference>
<keyword evidence="3" id="KW-1185">Reference proteome</keyword>
<sequence length="212" mass="23239">MKLLLFVIASLSLVGCSVFGQSNVETAPYTLLKADPEQNIEVRIYDEMILVSAEMSGEGRNSAFRKLFRYISGENEGANEISMTAPVFMGQAEQAESNNKGTEIAMTAPVFMETKAGTPKMSFVMPAEFTLQTTPRPTNPDVTVSELKNYKVAAITFSGTLSRRNVAKHTEVLTNWISTNGYAAIGQPVEAGYNGPMTLPMLRRNEVLIEIK</sequence>
<proteinExistence type="predicted"/>
<dbReference type="EMBL" id="JAHRID010000001">
    <property type="protein sequence ID" value="MBV2127477.1"/>
    <property type="molecule type" value="Genomic_DNA"/>
</dbReference>
<dbReference type="PANTHER" id="PTHR11220:SF1">
    <property type="entry name" value="HEME-BINDING PROTEIN 2"/>
    <property type="match status" value="1"/>
</dbReference>
<gene>
    <name evidence="2" type="ORF">KQY15_00005</name>
</gene>
<feature type="signal peptide" evidence="1">
    <location>
        <begin position="1"/>
        <end position="20"/>
    </location>
</feature>
<accession>A0ABS6MF72</accession>